<proteinExistence type="predicted"/>
<sequence>HISGFSAAACGPSEIGSLYFDFYLMMWDIIQIFTTCLAPTGITSIVLIDIFINIRVRKRILATAAHFAVMLRVQTPESLNWLRIFPLTSTNHSNKLAD</sequence>
<gene>
    <name evidence="2" type="ORF">GIL414_LOCUS83029</name>
</gene>
<reference evidence="2" key="1">
    <citation type="submission" date="2021-02" db="EMBL/GenBank/DDBJ databases">
        <authorList>
            <person name="Nowell W R."/>
        </authorList>
    </citation>
    <scope>NUCLEOTIDE SEQUENCE</scope>
</reference>
<comment type="caution">
    <text evidence="2">The sequence shown here is derived from an EMBL/GenBank/DDBJ whole genome shotgun (WGS) entry which is preliminary data.</text>
</comment>
<dbReference type="Proteomes" id="UP000681720">
    <property type="component" value="Unassembled WGS sequence"/>
</dbReference>
<protein>
    <submittedName>
        <fullName evidence="2">Uncharacterized protein</fullName>
    </submittedName>
</protein>
<feature type="transmembrane region" description="Helical" evidence="1">
    <location>
        <begin position="29"/>
        <end position="52"/>
    </location>
</feature>
<name>A0A8S3JJ00_9BILA</name>
<evidence type="ECO:0000313" key="3">
    <source>
        <dbReference type="Proteomes" id="UP000681720"/>
    </source>
</evidence>
<dbReference type="EMBL" id="CAJOBJ010361792">
    <property type="protein sequence ID" value="CAF5218569.1"/>
    <property type="molecule type" value="Genomic_DNA"/>
</dbReference>
<accession>A0A8S3JJ00</accession>
<keyword evidence="1" id="KW-0812">Transmembrane</keyword>
<organism evidence="2 3">
    <name type="scientific">Rotaria magnacalcarata</name>
    <dbReference type="NCBI Taxonomy" id="392030"/>
    <lineage>
        <taxon>Eukaryota</taxon>
        <taxon>Metazoa</taxon>
        <taxon>Spiralia</taxon>
        <taxon>Gnathifera</taxon>
        <taxon>Rotifera</taxon>
        <taxon>Eurotatoria</taxon>
        <taxon>Bdelloidea</taxon>
        <taxon>Philodinida</taxon>
        <taxon>Philodinidae</taxon>
        <taxon>Rotaria</taxon>
    </lineage>
</organism>
<keyword evidence="1" id="KW-1133">Transmembrane helix</keyword>
<dbReference type="AlphaFoldDB" id="A0A8S3JJ00"/>
<evidence type="ECO:0000256" key="1">
    <source>
        <dbReference type="SAM" id="Phobius"/>
    </source>
</evidence>
<evidence type="ECO:0000313" key="2">
    <source>
        <dbReference type="EMBL" id="CAF5218569.1"/>
    </source>
</evidence>
<feature type="non-terminal residue" evidence="2">
    <location>
        <position position="1"/>
    </location>
</feature>
<keyword evidence="1" id="KW-0472">Membrane</keyword>